<dbReference type="PRINTS" id="PR00178">
    <property type="entry name" value="FATTYACIDBP"/>
</dbReference>
<feature type="signal peptide" evidence="4">
    <location>
        <begin position="1"/>
        <end position="20"/>
    </location>
</feature>
<accession>A0A9P1J319</accession>
<evidence type="ECO:0000256" key="4">
    <source>
        <dbReference type="SAM" id="SignalP"/>
    </source>
</evidence>
<comment type="caution">
    <text evidence="6">The sequence shown here is derived from an EMBL/GenBank/DDBJ whole genome shotgun (WGS) entry which is preliminary data.</text>
</comment>
<evidence type="ECO:0000256" key="3">
    <source>
        <dbReference type="ARBA" id="ARBA00023121"/>
    </source>
</evidence>
<evidence type="ECO:0000256" key="2">
    <source>
        <dbReference type="ARBA" id="ARBA00022448"/>
    </source>
</evidence>
<feature type="chain" id="PRO_5040422447" description="Cytosolic fatty-acid binding proteins domain-containing protein" evidence="4">
    <location>
        <begin position="21"/>
        <end position="165"/>
    </location>
</feature>
<evidence type="ECO:0000313" key="7">
    <source>
        <dbReference type="Proteomes" id="UP001152747"/>
    </source>
</evidence>
<comment type="similarity">
    <text evidence="1">Belongs to the calycin superfamily. Fatty-acid binding protein (FABP) family.</text>
</comment>
<dbReference type="CDD" id="cd00742">
    <property type="entry name" value="FABP"/>
    <property type="match status" value="1"/>
</dbReference>
<reference evidence="6" key="1">
    <citation type="submission" date="2022-11" db="EMBL/GenBank/DDBJ databases">
        <authorList>
            <person name="Kikuchi T."/>
        </authorList>
    </citation>
    <scope>NUCLEOTIDE SEQUENCE</scope>
    <source>
        <strain evidence="6">PS1010</strain>
    </source>
</reference>
<dbReference type="OrthoDB" id="412780at2759"/>
<dbReference type="PANTHER" id="PTHR22725:SF9">
    <property type="entry name" value="FATTY ACID-BINDING PROTEIN HOMOLOG 3"/>
    <property type="match status" value="1"/>
</dbReference>
<keyword evidence="3" id="KW-0446">Lipid-binding</keyword>
<keyword evidence="2" id="KW-0813">Transport</keyword>
<sequence length="165" mass="19022">MKTSIVFAVFLSCFVVGQMASEIPEKFFGRFTLDKSENFDEFLAAKGVSWFVRQMIKLASVTKVLEKNSVGGKYNLENLTSKKNTKYEGWELGKTFQAEGLDGEQHKITFNFKDGTLTEHHIRLNEPDTSAETYHYTIENDQLVMKMVNNGITCRRWFKRSQAKK</sequence>
<proteinExistence type="inferred from homology"/>
<dbReference type="SUPFAM" id="SSF50814">
    <property type="entry name" value="Lipocalins"/>
    <property type="match status" value="1"/>
</dbReference>
<organism evidence="6 7">
    <name type="scientific">Caenorhabditis angaria</name>
    <dbReference type="NCBI Taxonomy" id="860376"/>
    <lineage>
        <taxon>Eukaryota</taxon>
        <taxon>Metazoa</taxon>
        <taxon>Ecdysozoa</taxon>
        <taxon>Nematoda</taxon>
        <taxon>Chromadorea</taxon>
        <taxon>Rhabditida</taxon>
        <taxon>Rhabditina</taxon>
        <taxon>Rhabditomorpha</taxon>
        <taxon>Rhabditoidea</taxon>
        <taxon>Rhabditidae</taxon>
        <taxon>Peloderinae</taxon>
        <taxon>Caenorhabditis</taxon>
    </lineage>
</organism>
<dbReference type="InterPro" id="IPR000463">
    <property type="entry name" value="Fatty_acid-bd"/>
</dbReference>
<evidence type="ECO:0000256" key="1">
    <source>
        <dbReference type="ARBA" id="ARBA00008390"/>
    </source>
</evidence>
<keyword evidence="7" id="KW-1185">Reference proteome</keyword>
<dbReference type="PROSITE" id="PS00214">
    <property type="entry name" value="FABP"/>
    <property type="match status" value="1"/>
</dbReference>
<keyword evidence="4" id="KW-0732">Signal</keyword>
<dbReference type="EMBL" id="CANHGI010000006">
    <property type="protein sequence ID" value="CAI5455581.1"/>
    <property type="molecule type" value="Genomic_DNA"/>
</dbReference>
<protein>
    <recommendedName>
        <fullName evidence="5">Cytosolic fatty-acid binding proteins domain-containing protein</fullName>
    </recommendedName>
</protein>
<dbReference type="PANTHER" id="PTHR22725">
    <property type="entry name" value="FATTY ACID-BINDING PROTEIN HOMOLOG 1-RELATED-RELATED"/>
    <property type="match status" value="1"/>
</dbReference>
<evidence type="ECO:0000259" key="5">
    <source>
        <dbReference type="PROSITE" id="PS00214"/>
    </source>
</evidence>
<name>A0A9P1J319_9PELO</name>
<dbReference type="AlphaFoldDB" id="A0A9P1J319"/>
<evidence type="ECO:0000313" key="6">
    <source>
        <dbReference type="EMBL" id="CAI5455581.1"/>
    </source>
</evidence>
<dbReference type="GO" id="GO:0008289">
    <property type="term" value="F:lipid binding"/>
    <property type="evidence" value="ECO:0007669"/>
    <property type="project" value="UniProtKB-KW"/>
</dbReference>
<dbReference type="Proteomes" id="UP001152747">
    <property type="component" value="Unassembled WGS sequence"/>
</dbReference>
<gene>
    <name evidence="6" type="ORF">CAMP_LOCUS18218</name>
</gene>
<dbReference type="InterPro" id="IPR040094">
    <property type="entry name" value="Lbp1-4"/>
</dbReference>
<dbReference type="Gene3D" id="2.40.128.20">
    <property type="match status" value="1"/>
</dbReference>
<feature type="domain" description="Cytosolic fatty-acid binding proteins" evidence="5">
    <location>
        <begin position="29"/>
        <end position="46"/>
    </location>
</feature>
<dbReference type="InterPro" id="IPR012674">
    <property type="entry name" value="Calycin"/>
</dbReference>